<dbReference type="RefSeq" id="WP_188890364.1">
    <property type="nucleotide sequence ID" value="NZ_BMHY01000006.1"/>
</dbReference>
<comment type="similarity">
    <text evidence="1">Belongs to the 4-hydroxybenzoyl-CoA thioesterase family.</text>
</comment>
<dbReference type="SUPFAM" id="SSF54637">
    <property type="entry name" value="Thioesterase/thiol ester dehydrase-isomerase"/>
    <property type="match status" value="1"/>
</dbReference>
<proteinExistence type="inferred from homology"/>
<accession>A0A917HD39</accession>
<dbReference type="AlphaFoldDB" id="A0A917HD39"/>
<dbReference type="PANTHER" id="PTHR31793:SF27">
    <property type="entry name" value="NOVEL THIOESTERASE SUPERFAMILY DOMAIN AND SAPOSIN A-TYPE DOMAIN CONTAINING PROTEIN (0610012H03RIK)"/>
    <property type="match status" value="1"/>
</dbReference>
<feature type="domain" description="Thioesterase" evidence="3">
    <location>
        <begin position="21"/>
        <end position="103"/>
    </location>
</feature>
<gene>
    <name evidence="4" type="ORF">GCM10010918_33620</name>
</gene>
<comment type="caution">
    <text evidence="4">The sequence shown here is derived from an EMBL/GenBank/DDBJ whole genome shotgun (WGS) entry which is preliminary data.</text>
</comment>
<dbReference type="PANTHER" id="PTHR31793">
    <property type="entry name" value="4-HYDROXYBENZOYL-COA THIOESTERASE FAMILY MEMBER"/>
    <property type="match status" value="1"/>
</dbReference>
<dbReference type="GO" id="GO:0047617">
    <property type="term" value="F:fatty acyl-CoA hydrolase activity"/>
    <property type="evidence" value="ECO:0007669"/>
    <property type="project" value="TreeGrafter"/>
</dbReference>
<dbReference type="Proteomes" id="UP000600247">
    <property type="component" value="Unassembled WGS sequence"/>
</dbReference>
<evidence type="ECO:0000256" key="1">
    <source>
        <dbReference type="ARBA" id="ARBA00005953"/>
    </source>
</evidence>
<dbReference type="InterPro" id="IPR006684">
    <property type="entry name" value="YbgC/YbaW"/>
</dbReference>
<keyword evidence="2 4" id="KW-0378">Hydrolase</keyword>
<dbReference type="CDD" id="cd00586">
    <property type="entry name" value="4HBT"/>
    <property type="match status" value="1"/>
</dbReference>
<evidence type="ECO:0000259" key="3">
    <source>
        <dbReference type="Pfam" id="PF03061"/>
    </source>
</evidence>
<dbReference type="PROSITE" id="PS01328">
    <property type="entry name" value="4HBCOA_THIOESTERASE"/>
    <property type="match status" value="1"/>
</dbReference>
<dbReference type="EMBL" id="BMHY01000006">
    <property type="protein sequence ID" value="GGG74718.1"/>
    <property type="molecule type" value="Genomic_DNA"/>
</dbReference>
<reference evidence="4 5" key="1">
    <citation type="journal article" date="2014" name="Int. J. Syst. Evol. Microbiol.">
        <title>Complete genome sequence of Corynebacterium casei LMG S-19264T (=DSM 44701T), isolated from a smear-ripened cheese.</title>
        <authorList>
            <consortium name="US DOE Joint Genome Institute (JGI-PGF)"/>
            <person name="Walter F."/>
            <person name="Albersmeier A."/>
            <person name="Kalinowski J."/>
            <person name="Ruckert C."/>
        </authorList>
    </citation>
    <scope>NUCLEOTIDE SEQUENCE [LARGE SCALE GENOMIC DNA]</scope>
    <source>
        <strain evidence="4 5">CGMCC 1.15286</strain>
    </source>
</reference>
<dbReference type="InterPro" id="IPR029069">
    <property type="entry name" value="HotDog_dom_sf"/>
</dbReference>
<organism evidence="4 5">
    <name type="scientific">Paenibacillus radicis</name>
    <name type="common">ex Gao et al. 2016</name>
    <dbReference type="NCBI Taxonomy" id="1737354"/>
    <lineage>
        <taxon>Bacteria</taxon>
        <taxon>Bacillati</taxon>
        <taxon>Bacillota</taxon>
        <taxon>Bacilli</taxon>
        <taxon>Bacillales</taxon>
        <taxon>Paenibacillaceae</taxon>
        <taxon>Paenibacillus</taxon>
    </lineage>
</organism>
<protein>
    <submittedName>
        <fullName evidence="4">Acyl-CoA thioester hydrolase</fullName>
    </submittedName>
</protein>
<dbReference type="InterPro" id="IPR006683">
    <property type="entry name" value="Thioestr_dom"/>
</dbReference>
<evidence type="ECO:0000256" key="2">
    <source>
        <dbReference type="ARBA" id="ARBA00022801"/>
    </source>
</evidence>
<dbReference type="NCBIfam" id="TIGR00051">
    <property type="entry name" value="YbgC/FadM family acyl-CoA thioesterase"/>
    <property type="match status" value="1"/>
</dbReference>
<dbReference type="InterPro" id="IPR008272">
    <property type="entry name" value="HB-CoA_thioesterase_AS"/>
</dbReference>
<dbReference type="PIRSF" id="PIRSF003230">
    <property type="entry name" value="YbgC"/>
    <property type="match status" value="1"/>
</dbReference>
<dbReference type="InterPro" id="IPR050563">
    <property type="entry name" value="4-hydroxybenzoyl-CoA_TE"/>
</dbReference>
<sequence length="161" mass="18842">MADKQWFVHPLRVRYQETDQMGVVFHGNYVTWFEIGRTELIRAAGYDYKAIEQQGLLLPVVDLQCRYEQPARYDDQVLVCTRVADFSPVRLAFESQVRRVDTEQWHAGSYGSEEELPGERLVSGGTRHVWVNESWRPTRLDKALPELYELLRAWPREQGEG</sequence>
<dbReference type="Pfam" id="PF03061">
    <property type="entry name" value="4HBT"/>
    <property type="match status" value="1"/>
</dbReference>
<keyword evidence="5" id="KW-1185">Reference proteome</keyword>
<dbReference type="Gene3D" id="3.10.129.10">
    <property type="entry name" value="Hotdog Thioesterase"/>
    <property type="match status" value="1"/>
</dbReference>
<evidence type="ECO:0000313" key="4">
    <source>
        <dbReference type="EMBL" id="GGG74718.1"/>
    </source>
</evidence>
<evidence type="ECO:0000313" key="5">
    <source>
        <dbReference type="Proteomes" id="UP000600247"/>
    </source>
</evidence>
<name>A0A917HD39_9BACL</name>